<reference evidence="8 9" key="1">
    <citation type="submission" date="2023-01" db="EMBL/GenBank/DDBJ databases">
        <title>Analysis of 21 Apiospora genomes using comparative genomics revels a genus with tremendous synthesis potential of carbohydrate active enzymes and secondary metabolites.</title>
        <authorList>
            <person name="Sorensen T."/>
        </authorList>
    </citation>
    <scope>NUCLEOTIDE SEQUENCE [LARGE SCALE GENOMIC DNA]</scope>
    <source>
        <strain evidence="8 9">CBS 83171</strain>
    </source>
</reference>
<organism evidence="8 9">
    <name type="scientific">Apiospora saccharicola</name>
    <dbReference type="NCBI Taxonomy" id="335842"/>
    <lineage>
        <taxon>Eukaryota</taxon>
        <taxon>Fungi</taxon>
        <taxon>Dikarya</taxon>
        <taxon>Ascomycota</taxon>
        <taxon>Pezizomycotina</taxon>
        <taxon>Sordariomycetes</taxon>
        <taxon>Xylariomycetidae</taxon>
        <taxon>Amphisphaeriales</taxon>
        <taxon>Apiosporaceae</taxon>
        <taxon>Apiospora</taxon>
    </lineage>
</organism>
<evidence type="ECO:0000256" key="3">
    <source>
        <dbReference type="ARBA" id="ARBA00022989"/>
    </source>
</evidence>
<dbReference type="InterPro" id="IPR049326">
    <property type="entry name" value="Rhodopsin_dom_fungi"/>
</dbReference>
<comment type="similarity">
    <text evidence="5">Belongs to the SAT4 family.</text>
</comment>
<evidence type="ECO:0000256" key="5">
    <source>
        <dbReference type="ARBA" id="ARBA00038359"/>
    </source>
</evidence>
<dbReference type="EMBL" id="JAQQWM010000009">
    <property type="protein sequence ID" value="KAK8047891.1"/>
    <property type="molecule type" value="Genomic_DNA"/>
</dbReference>
<keyword evidence="9" id="KW-1185">Reference proteome</keyword>
<feature type="transmembrane region" description="Helical" evidence="6">
    <location>
        <begin position="264"/>
        <end position="288"/>
    </location>
</feature>
<evidence type="ECO:0000256" key="2">
    <source>
        <dbReference type="ARBA" id="ARBA00022692"/>
    </source>
</evidence>
<protein>
    <recommendedName>
        <fullName evidence="7">Rhodopsin domain-containing protein</fullName>
    </recommendedName>
</protein>
<comment type="subcellular location">
    <subcellularLocation>
        <location evidence="1">Membrane</location>
        <topology evidence="1">Multi-pass membrane protein</topology>
    </subcellularLocation>
</comment>
<dbReference type="PANTHER" id="PTHR33048">
    <property type="entry name" value="PTH11-LIKE INTEGRAL MEMBRANE PROTEIN (AFU_ORTHOLOGUE AFUA_5G11245)"/>
    <property type="match status" value="1"/>
</dbReference>
<evidence type="ECO:0000256" key="1">
    <source>
        <dbReference type="ARBA" id="ARBA00004141"/>
    </source>
</evidence>
<gene>
    <name evidence="8" type="ORF">PG996_015955</name>
</gene>
<evidence type="ECO:0000256" key="6">
    <source>
        <dbReference type="SAM" id="Phobius"/>
    </source>
</evidence>
<name>A0ABR1TMJ4_9PEZI</name>
<comment type="caution">
    <text evidence="8">The sequence shown here is derived from an EMBL/GenBank/DDBJ whole genome shotgun (WGS) entry which is preliminary data.</text>
</comment>
<evidence type="ECO:0000259" key="7">
    <source>
        <dbReference type="Pfam" id="PF20684"/>
    </source>
</evidence>
<dbReference type="InterPro" id="IPR052337">
    <property type="entry name" value="SAT4-like"/>
</dbReference>
<evidence type="ECO:0000256" key="4">
    <source>
        <dbReference type="ARBA" id="ARBA00023136"/>
    </source>
</evidence>
<dbReference type="PANTHER" id="PTHR33048:SF157">
    <property type="entry name" value="INTEGRAL MEMBRANE PROTEIN"/>
    <property type="match status" value="1"/>
</dbReference>
<feature type="transmembrane region" description="Helical" evidence="6">
    <location>
        <begin position="136"/>
        <end position="156"/>
    </location>
</feature>
<keyword evidence="4 6" id="KW-0472">Membrane</keyword>
<feature type="transmembrane region" description="Helical" evidence="6">
    <location>
        <begin position="220"/>
        <end position="242"/>
    </location>
</feature>
<feature type="transmembrane region" description="Helical" evidence="6">
    <location>
        <begin position="47"/>
        <end position="68"/>
    </location>
</feature>
<feature type="transmembrane region" description="Helical" evidence="6">
    <location>
        <begin position="186"/>
        <end position="208"/>
    </location>
</feature>
<feature type="transmembrane region" description="Helical" evidence="6">
    <location>
        <begin position="103"/>
        <end position="124"/>
    </location>
</feature>
<evidence type="ECO:0000313" key="8">
    <source>
        <dbReference type="EMBL" id="KAK8047891.1"/>
    </source>
</evidence>
<dbReference type="Pfam" id="PF20684">
    <property type="entry name" value="Fung_rhodopsin"/>
    <property type="match status" value="1"/>
</dbReference>
<keyword evidence="3 6" id="KW-1133">Transmembrane helix</keyword>
<feature type="transmembrane region" description="Helical" evidence="6">
    <location>
        <begin position="14"/>
        <end position="35"/>
    </location>
</feature>
<keyword evidence="2 6" id="KW-0812">Transmembrane</keyword>
<accession>A0ABR1TMJ4</accession>
<sequence>MGFDKGYWSTPEHVITAAVGLAVLDITFLTLRFMSRRKQRQPLKTDDWILTPAILSTLGISISMLYGVSRHAIGYPYVIPPEAHGDALAVTTEQISLAGQIQWTFYLLLPLALGCTKLSFLFFYKRVFAIDRTGATNILLIGMIVLVSMWMTGFFLTTLFQCKLYPGAAWVSPIAQLEHCISQPKVALALTITDFMTDIVIISIPIPLIWRLHLKPAKKLAVTGVFLLGAVTVAVSLLRLIFTERLARYGFDPNTDAILLITSIQYWGIVESGVAVFAACLPTLGVLLKGWSWDPLANLARSLLSFSDSSRRRLRSSRRTPSATDTLDRDSIRLSAYQYGASERYPKDEMRDDNISLATRSTMKARNEPHFGESHV</sequence>
<proteinExistence type="inferred from homology"/>
<feature type="domain" description="Rhodopsin" evidence="7">
    <location>
        <begin position="31"/>
        <end position="289"/>
    </location>
</feature>
<evidence type="ECO:0000313" key="9">
    <source>
        <dbReference type="Proteomes" id="UP001446871"/>
    </source>
</evidence>
<dbReference type="Proteomes" id="UP001446871">
    <property type="component" value="Unassembled WGS sequence"/>
</dbReference>